<sequence length="263" mass="29224">MVEPILIDGRQAWLKHYRDGGSRLLSLGALKFIADKLGIDPLRPPPHHVGAGALDTEARRLSELAAQRVHVPEVIGRGRASLVLSDNGKSLASWLRNARDDAQCDQLVRLALEAMAKAHAQGAYLGQPLPRNMTYDGQRIGFIDFEEDPLEVMNLAQAQARDWLMFGYGVARYYEHRPEALQALMHEAMARDASDVQQQTHRVTGRLQRLAAVCNRLGRKSRRLAHALLVLHAASTFSMLIIGTLAIDWFSDGDLDVLRLLLG</sequence>
<evidence type="ECO:0000313" key="2">
    <source>
        <dbReference type="EMBL" id="TAA27396.1"/>
    </source>
</evidence>
<dbReference type="InterPro" id="IPR011009">
    <property type="entry name" value="Kinase-like_dom_sf"/>
</dbReference>
<protein>
    <submittedName>
        <fullName evidence="2">Serine/threonine protein phosphatase</fullName>
    </submittedName>
</protein>
<keyword evidence="1" id="KW-0472">Membrane</keyword>
<dbReference type="SUPFAM" id="SSF56112">
    <property type="entry name" value="Protein kinase-like (PK-like)"/>
    <property type="match status" value="1"/>
</dbReference>
<feature type="transmembrane region" description="Helical" evidence="1">
    <location>
        <begin position="224"/>
        <end position="247"/>
    </location>
</feature>
<reference evidence="2 3" key="1">
    <citation type="submission" date="2019-02" db="EMBL/GenBank/DDBJ databases">
        <title>WGS of Pseudoxanthomonas species novum from clinical isolates.</title>
        <authorList>
            <person name="Bernier A.-M."/>
            <person name="Bernard K."/>
            <person name="Vachon A."/>
        </authorList>
    </citation>
    <scope>NUCLEOTIDE SEQUENCE [LARGE SCALE GENOMIC DNA]</scope>
    <source>
        <strain evidence="2 3">NML171202</strain>
    </source>
</reference>
<evidence type="ECO:0000313" key="3">
    <source>
        <dbReference type="Proteomes" id="UP000291286"/>
    </source>
</evidence>
<name>A0A4Q8LF06_9GAMM</name>
<organism evidence="2 3">
    <name type="scientific">Pseudoxanthomonas winnipegensis</name>
    <dbReference type="NCBI Taxonomy" id="2480810"/>
    <lineage>
        <taxon>Bacteria</taxon>
        <taxon>Pseudomonadati</taxon>
        <taxon>Pseudomonadota</taxon>
        <taxon>Gammaproteobacteria</taxon>
        <taxon>Lysobacterales</taxon>
        <taxon>Lysobacteraceae</taxon>
        <taxon>Pseudoxanthomonas</taxon>
    </lineage>
</organism>
<proteinExistence type="predicted"/>
<keyword evidence="1" id="KW-0812">Transmembrane</keyword>
<comment type="caution">
    <text evidence="2">The sequence shown here is derived from an EMBL/GenBank/DDBJ whole genome shotgun (WGS) entry which is preliminary data.</text>
</comment>
<accession>A0A4Q8LF06</accession>
<gene>
    <name evidence="2" type="ORF">EA661_14850</name>
</gene>
<dbReference type="RefSeq" id="WP_130520078.1">
    <property type="nucleotide sequence ID" value="NZ_SHMA01000001.1"/>
</dbReference>
<dbReference type="EMBL" id="SHMB01000006">
    <property type="protein sequence ID" value="TAA27396.1"/>
    <property type="molecule type" value="Genomic_DNA"/>
</dbReference>
<dbReference type="Proteomes" id="UP000291286">
    <property type="component" value="Unassembled WGS sequence"/>
</dbReference>
<evidence type="ECO:0000256" key="1">
    <source>
        <dbReference type="SAM" id="Phobius"/>
    </source>
</evidence>
<keyword evidence="1" id="KW-1133">Transmembrane helix</keyword>
<dbReference type="AlphaFoldDB" id="A0A4Q8LF06"/>